<evidence type="ECO:0000256" key="1">
    <source>
        <dbReference type="SAM" id="MobiDB-lite"/>
    </source>
</evidence>
<dbReference type="RefSeq" id="WP_305998500.1">
    <property type="nucleotide sequence ID" value="NZ_JASNFN010000002.1"/>
</dbReference>
<gene>
    <name evidence="2" type="ORF">QOZ88_04020</name>
</gene>
<proteinExistence type="predicted"/>
<keyword evidence="3" id="KW-1185">Reference proteome</keyword>
<organism evidence="2 3">
    <name type="scientific">Blastococcus carthaginiensis</name>
    <dbReference type="NCBI Taxonomy" id="3050034"/>
    <lineage>
        <taxon>Bacteria</taxon>
        <taxon>Bacillati</taxon>
        <taxon>Actinomycetota</taxon>
        <taxon>Actinomycetes</taxon>
        <taxon>Geodermatophilales</taxon>
        <taxon>Geodermatophilaceae</taxon>
        <taxon>Blastococcus</taxon>
    </lineage>
</organism>
<sequence>MGLRERLTTAAVRRIAVLVVEVPGWGRTRCAAEEQLRRRGWRPALTPADADVLLVCGVPGTRLAAAVDLAWDQLPGPRARAEVLDPAGIAAVLDRVVAALSDDAAQRADAASRPGEPAMGIEAGADPAEDDAADDGDHEDVDHGDTEDGDDDSGDDDGDDSGDMDHGDMDMPMPAGIPLAGGGDARDGLEMDVLHVPLGPVLPAWPAGLVLHCTVQGDVVQEARAEVLPPDPAAEPDGDLVPGSPADRCDRAAGILALTGWADAAAAAARLRDDLLGPGDPGACRPALQRLTRRVRRSRTLRWTLPGELRGRLLTLLDDAVAALTGTTTPIALLPLDDLAPLVTGQELGAVRLRVAAAELAPGTLVRSGAGLS</sequence>
<protein>
    <submittedName>
        <fullName evidence="2">Uncharacterized protein</fullName>
    </submittedName>
</protein>
<dbReference type="EMBL" id="JASNFN010000002">
    <property type="protein sequence ID" value="MDP5181793.1"/>
    <property type="molecule type" value="Genomic_DNA"/>
</dbReference>
<feature type="compositionally biased region" description="Acidic residues" evidence="1">
    <location>
        <begin position="147"/>
        <end position="162"/>
    </location>
</feature>
<feature type="compositionally biased region" description="Acidic residues" evidence="1">
    <location>
        <begin position="127"/>
        <end position="139"/>
    </location>
</feature>
<accession>A0ABT9I8B7</accession>
<comment type="caution">
    <text evidence="2">The sequence shown here is derived from an EMBL/GenBank/DDBJ whole genome shotgun (WGS) entry which is preliminary data.</text>
</comment>
<dbReference type="Proteomes" id="UP001233673">
    <property type="component" value="Unassembled WGS sequence"/>
</dbReference>
<evidence type="ECO:0000313" key="3">
    <source>
        <dbReference type="Proteomes" id="UP001233673"/>
    </source>
</evidence>
<evidence type="ECO:0000313" key="2">
    <source>
        <dbReference type="EMBL" id="MDP5181793.1"/>
    </source>
</evidence>
<dbReference type="SUPFAM" id="SSF56770">
    <property type="entry name" value="HydA/Nqo6-like"/>
    <property type="match status" value="1"/>
</dbReference>
<feature type="region of interest" description="Disordered" evidence="1">
    <location>
        <begin position="107"/>
        <end position="184"/>
    </location>
</feature>
<reference evidence="3" key="1">
    <citation type="submission" date="2023-05" db="EMBL/GenBank/DDBJ databases">
        <title>Draft genome of Pseudofrankia sp. BMG5.37.</title>
        <authorList>
            <person name="Gtari M."/>
            <person name="Ghodhbane F."/>
            <person name="Sbissi I."/>
        </authorList>
    </citation>
    <scope>NUCLEOTIDE SEQUENCE [LARGE SCALE GENOMIC DNA]</scope>
    <source>
        <strain evidence="3">BMG 814</strain>
    </source>
</reference>
<name>A0ABT9I8B7_9ACTN</name>